<feature type="domain" description="Type II CBASS E2 protein" evidence="1">
    <location>
        <begin position="13"/>
        <end position="143"/>
    </location>
</feature>
<dbReference type="InterPro" id="IPR058588">
    <property type="entry name" value="E2-CBASS"/>
</dbReference>
<proteinExistence type="predicted"/>
<dbReference type="AlphaFoldDB" id="A0A6L6HU50"/>
<organism evidence="2 3">
    <name type="scientific">Paracoccus lichenicola</name>
    <dbReference type="NCBI Taxonomy" id="2665644"/>
    <lineage>
        <taxon>Bacteria</taxon>
        <taxon>Pseudomonadati</taxon>
        <taxon>Pseudomonadota</taxon>
        <taxon>Alphaproteobacteria</taxon>
        <taxon>Rhodobacterales</taxon>
        <taxon>Paracoccaceae</taxon>
        <taxon>Paracoccus</taxon>
    </lineage>
</organism>
<comment type="caution">
    <text evidence="2">The sequence shown here is derived from an EMBL/GenBank/DDBJ whole genome shotgun (WGS) entry which is preliminary data.</text>
</comment>
<gene>
    <name evidence="2" type="ORF">GIY56_16740</name>
</gene>
<evidence type="ECO:0000313" key="2">
    <source>
        <dbReference type="EMBL" id="MTE01939.1"/>
    </source>
</evidence>
<dbReference type="Proteomes" id="UP000481417">
    <property type="component" value="Unassembled WGS sequence"/>
</dbReference>
<dbReference type="EMBL" id="WMBT01000020">
    <property type="protein sequence ID" value="MTE01939.1"/>
    <property type="molecule type" value="Genomic_DNA"/>
</dbReference>
<reference evidence="2 3" key="1">
    <citation type="submission" date="2019-11" db="EMBL/GenBank/DDBJ databases">
        <authorList>
            <person name="Lang L."/>
        </authorList>
    </citation>
    <scope>NUCLEOTIDE SEQUENCE [LARGE SCALE GENOMIC DNA]</scope>
    <source>
        <strain evidence="2 3">YIM 132242</strain>
    </source>
</reference>
<accession>A0A6L6HU50</accession>
<sequence>MIKRFKPRSAYAQLDRMQGRWPDLRPRVSSDDRYLAWLGPLRGLQMSYDVAVQWEWRNPGSVPYVFVQAPKLRPRAGASFADIPHLLFNSEAPENSALCLFDPKGSEWDATMLIADTTVPWASEWLHHYECWHLDGIWRGPNAPGPISVGEMRAIKHASAEESKIA</sequence>
<dbReference type="Pfam" id="PF26395">
    <property type="entry name" value="E2-CBASS"/>
    <property type="match status" value="1"/>
</dbReference>
<evidence type="ECO:0000259" key="1">
    <source>
        <dbReference type="Pfam" id="PF26395"/>
    </source>
</evidence>
<evidence type="ECO:0000313" key="3">
    <source>
        <dbReference type="Proteomes" id="UP000481417"/>
    </source>
</evidence>
<protein>
    <recommendedName>
        <fullName evidence="1">Type II CBASS E2 protein domain-containing protein</fullName>
    </recommendedName>
</protein>
<keyword evidence="3" id="KW-1185">Reference proteome</keyword>
<name>A0A6L6HU50_9RHOB</name>